<organism evidence="1">
    <name type="scientific">marine metagenome</name>
    <dbReference type="NCBI Taxonomy" id="408172"/>
    <lineage>
        <taxon>unclassified sequences</taxon>
        <taxon>metagenomes</taxon>
        <taxon>ecological metagenomes</taxon>
    </lineage>
</organism>
<evidence type="ECO:0000313" key="1">
    <source>
        <dbReference type="EMBL" id="SVD93913.1"/>
    </source>
</evidence>
<sequence length="25" mass="2729">PSFVHCAMPFELEKKMGLSATMCNG</sequence>
<gene>
    <name evidence="1" type="ORF">METZ01_LOCUS446767</name>
</gene>
<dbReference type="AlphaFoldDB" id="A0A382ZES5"/>
<proteinExistence type="predicted"/>
<reference evidence="1" key="1">
    <citation type="submission" date="2018-05" db="EMBL/GenBank/DDBJ databases">
        <authorList>
            <person name="Lanie J.A."/>
            <person name="Ng W.-L."/>
            <person name="Kazmierczak K.M."/>
            <person name="Andrzejewski T.M."/>
            <person name="Davidsen T.M."/>
            <person name="Wayne K.J."/>
            <person name="Tettelin H."/>
            <person name="Glass J.I."/>
            <person name="Rusch D."/>
            <person name="Podicherti R."/>
            <person name="Tsui H.-C.T."/>
            <person name="Winkler M.E."/>
        </authorList>
    </citation>
    <scope>NUCLEOTIDE SEQUENCE</scope>
</reference>
<feature type="non-terminal residue" evidence="1">
    <location>
        <position position="1"/>
    </location>
</feature>
<accession>A0A382ZES5</accession>
<dbReference type="EMBL" id="UINC01183251">
    <property type="protein sequence ID" value="SVD93913.1"/>
    <property type="molecule type" value="Genomic_DNA"/>
</dbReference>
<protein>
    <submittedName>
        <fullName evidence="1">Uncharacterized protein</fullName>
    </submittedName>
</protein>
<name>A0A382ZES5_9ZZZZ</name>